<reference evidence="2 3" key="1">
    <citation type="submission" date="2016-09" db="EMBL/GenBank/DDBJ databases">
        <title>Bacillus aquimaris SAMM genome sequence reveals colonization and biosurfactant production capacities.</title>
        <authorList>
            <person name="Waghmode S.R."/>
            <person name="Suryavanshi M.V."/>
        </authorList>
    </citation>
    <scope>NUCLEOTIDE SEQUENCE [LARGE SCALE GENOMIC DNA]</scope>
    <source>
        <strain evidence="2 3">SAMM</strain>
    </source>
</reference>
<evidence type="ECO:0000313" key="2">
    <source>
        <dbReference type="EMBL" id="OIU73277.1"/>
    </source>
</evidence>
<keyword evidence="1" id="KW-1133">Transmembrane helix</keyword>
<feature type="transmembrane region" description="Helical" evidence="1">
    <location>
        <begin position="103"/>
        <end position="124"/>
    </location>
</feature>
<keyword evidence="3" id="KW-1185">Reference proteome</keyword>
<dbReference type="EMBL" id="MINN01000011">
    <property type="protein sequence ID" value="OIU73277.1"/>
    <property type="molecule type" value="Genomic_DNA"/>
</dbReference>
<feature type="transmembrane region" description="Helical" evidence="1">
    <location>
        <begin position="154"/>
        <end position="181"/>
    </location>
</feature>
<dbReference type="Proteomes" id="UP000182062">
    <property type="component" value="Unassembled WGS sequence"/>
</dbReference>
<feature type="transmembrane region" description="Helical" evidence="1">
    <location>
        <begin position="75"/>
        <end position="97"/>
    </location>
</feature>
<comment type="caution">
    <text evidence="2">The sequence shown here is derived from an EMBL/GenBank/DDBJ whole genome shotgun (WGS) entry which is preliminary data.</text>
</comment>
<evidence type="ECO:0008006" key="4">
    <source>
        <dbReference type="Google" id="ProtNLM"/>
    </source>
</evidence>
<dbReference type="RefSeq" id="WP_071616815.1">
    <property type="nucleotide sequence ID" value="NZ_MINN01000011.1"/>
</dbReference>
<proteinExistence type="predicted"/>
<dbReference type="PANTHER" id="PTHR40078:SF1">
    <property type="entry name" value="INTEGRAL MEMBRANE PROTEIN"/>
    <property type="match status" value="1"/>
</dbReference>
<dbReference type="AlphaFoldDB" id="A0A1J6W6K2"/>
<name>A0A1J6W6K2_9BACI</name>
<gene>
    <name evidence="2" type="ORF">BHE18_14530</name>
</gene>
<accession>A0A1J6W6K2</accession>
<protein>
    <recommendedName>
        <fullName evidence="4">YitT family protein</fullName>
    </recommendedName>
</protein>
<dbReference type="PANTHER" id="PTHR40078">
    <property type="entry name" value="INTEGRAL MEMBRANE PROTEIN-RELATED"/>
    <property type="match status" value="1"/>
</dbReference>
<dbReference type="OrthoDB" id="154912at2"/>
<keyword evidence="1" id="KW-0472">Membrane</keyword>
<dbReference type="InterPro" id="IPR038750">
    <property type="entry name" value="YczE/YyaS-like"/>
</dbReference>
<organism evidence="2 3">
    <name type="scientific">Rossellomorea aquimaris</name>
    <dbReference type="NCBI Taxonomy" id="189382"/>
    <lineage>
        <taxon>Bacteria</taxon>
        <taxon>Bacillati</taxon>
        <taxon>Bacillota</taxon>
        <taxon>Bacilli</taxon>
        <taxon>Bacillales</taxon>
        <taxon>Bacillaceae</taxon>
        <taxon>Rossellomorea</taxon>
    </lineage>
</organism>
<dbReference type="Pfam" id="PF19700">
    <property type="entry name" value="DUF6198"/>
    <property type="match status" value="1"/>
</dbReference>
<sequence length="210" mass="23109">MKIYWQLGYFIIGLLIFSYGISMSIKVQYLGIHPWDVLNIALFEKIGLTIGSWNIIIGAAMILGTLLLKGKYVRLGTIINGVMVGVLVDFFLHFNLLPPQTNAAVDVFLLISAIVLMGIGGGLYSAAQLGTGPRDGFMLTISDRTGFSISTVRILCECSVLIIGLLLGGPVFIFTFIYTFIQSPIFQKTFLSFTSVLDKKFHESLRRKAG</sequence>
<evidence type="ECO:0000256" key="1">
    <source>
        <dbReference type="SAM" id="Phobius"/>
    </source>
</evidence>
<evidence type="ECO:0000313" key="3">
    <source>
        <dbReference type="Proteomes" id="UP000182062"/>
    </source>
</evidence>
<feature type="transmembrane region" description="Helical" evidence="1">
    <location>
        <begin position="50"/>
        <end position="68"/>
    </location>
</feature>
<feature type="transmembrane region" description="Helical" evidence="1">
    <location>
        <begin position="7"/>
        <end position="30"/>
    </location>
</feature>
<keyword evidence="1" id="KW-0812">Transmembrane</keyword>